<gene>
    <name evidence="2" type="ORF">FDQ92_04150</name>
</gene>
<keyword evidence="3" id="KW-1185">Reference proteome</keyword>
<feature type="domain" description="ParB-like catalytic effector" evidence="1">
    <location>
        <begin position="15"/>
        <end position="160"/>
    </location>
</feature>
<proteinExistence type="predicted"/>
<sequence>MEPRIQKVEHFPPEELCARMRHVTLLKRPEILVYRQADVSLKEIPTSDLHPAQRYVLVQELQKVRWLKWALTHFGHDLFRLNGYVKVWLRGADGPMDVLPPVVEESREANGRTVNLINDGMHRLYLAYLEWVTPQVIFVKGVPEDLPYYAFPNPRQWDDIAIVDELPEGYIKKWHRIPDYHSLYRNFNSAFDNVGAPRGRFTRAEPQ</sequence>
<dbReference type="AlphaFoldDB" id="A0A4P8L675"/>
<dbReference type="OrthoDB" id="1805039at2"/>
<reference evidence="2 3" key="2">
    <citation type="submission" date="2019-05" db="EMBL/GenBank/DDBJ databases">
        <authorList>
            <person name="Suflita J.M."/>
            <person name="Marks C.R."/>
        </authorList>
    </citation>
    <scope>NUCLEOTIDE SEQUENCE [LARGE SCALE GENOMIC DNA]</scope>
    <source>
        <strain evidence="2 3">ALDC</strain>
    </source>
</reference>
<evidence type="ECO:0000259" key="1">
    <source>
        <dbReference type="Pfam" id="PF24392"/>
    </source>
</evidence>
<dbReference type="Proteomes" id="UP000298602">
    <property type="component" value="Chromosome"/>
</dbReference>
<dbReference type="Pfam" id="PF24392">
    <property type="entry name" value="Parb-CE"/>
    <property type="match status" value="1"/>
</dbReference>
<dbReference type="EMBL" id="CP040098">
    <property type="protein sequence ID" value="QCQ23440.1"/>
    <property type="molecule type" value="Genomic_DNA"/>
</dbReference>
<evidence type="ECO:0000313" key="3">
    <source>
        <dbReference type="Proteomes" id="UP000298602"/>
    </source>
</evidence>
<evidence type="ECO:0000313" key="2">
    <source>
        <dbReference type="EMBL" id="QCQ23440.1"/>
    </source>
</evidence>
<dbReference type="InterPro" id="IPR057241">
    <property type="entry name" value="Parb-CE"/>
</dbReference>
<protein>
    <recommendedName>
        <fullName evidence="1">ParB-like catalytic effector domain-containing protein</fullName>
    </recommendedName>
</protein>
<reference evidence="2 3" key="1">
    <citation type="submission" date="2019-05" db="EMBL/GenBank/DDBJ databases">
        <title>The Complete Genome Sequence of the n-alkane-degrading Desulfoglaeba alkanexedens ALDC reveals multiple alkylsuccinate synthase gene clusters.</title>
        <authorList>
            <person name="Callaghan A.V."/>
            <person name="Davidova I.A."/>
            <person name="Duncan K.E."/>
            <person name="Morris B."/>
            <person name="McInerney M.J."/>
        </authorList>
    </citation>
    <scope>NUCLEOTIDE SEQUENCE [LARGE SCALE GENOMIC DNA]</scope>
    <source>
        <strain evidence="2 3">ALDC</strain>
    </source>
</reference>
<organism evidence="2 3">
    <name type="scientific">Desulfoglaeba alkanexedens ALDC</name>
    <dbReference type="NCBI Taxonomy" id="980445"/>
    <lineage>
        <taxon>Bacteria</taxon>
        <taxon>Pseudomonadati</taxon>
        <taxon>Thermodesulfobacteriota</taxon>
        <taxon>Syntrophobacteria</taxon>
        <taxon>Syntrophobacterales</taxon>
        <taxon>Syntrophobacteraceae</taxon>
        <taxon>Desulfoglaeba</taxon>
    </lineage>
</organism>
<accession>A0A4P8L675</accession>
<dbReference type="KEGG" id="dax:FDQ92_04150"/>
<name>A0A4P8L675_9BACT</name>